<dbReference type="KEGG" id="kme:H0A61_02619"/>
<dbReference type="Gene3D" id="1.10.10.410">
    <property type="match status" value="1"/>
</dbReference>
<name>A0A8A0RRT2_9FIRM</name>
<reference evidence="1" key="1">
    <citation type="submission" date="2020-07" db="EMBL/GenBank/DDBJ databases">
        <title>Koleobacter methoxysyntrophicus gen. nov., sp. nov., a novel anaerobic bacterium isolated from deep subsurface oil field and proposal of Koleobacterales ord. nov. in the phylum Firmicutes.</title>
        <authorList>
            <person name="Sakamoto S."/>
            <person name="Tamaki H."/>
        </authorList>
    </citation>
    <scope>NUCLEOTIDE SEQUENCE</scope>
    <source>
        <strain evidence="1">NRmbB1</strain>
    </source>
</reference>
<dbReference type="InterPro" id="IPR023168">
    <property type="entry name" value="GatB_Yqey_C_2"/>
</dbReference>
<dbReference type="Pfam" id="PF09424">
    <property type="entry name" value="YqeY"/>
    <property type="match status" value="1"/>
</dbReference>
<dbReference type="GO" id="GO:0016884">
    <property type="term" value="F:carbon-nitrogen ligase activity, with glutamine as amido-N-donor"/>
    <property type="evidence" value="ECO:0007669"/>
    <property type="project" value="InterPro"/>
</dbReference>
<dbReference type="InterPro" id="IPR003789">
    <property type="entry name" value="Asn/Gln_tRNA_amidoTrase-B-like"/>
</dbReference>
<proteinExistence type="predicted"/>
<evidence type="ECO:0000313" key="2">
    <source>
        <dbReference type="Proteomes" id="UP000662904"/>
    </source>
</evidence>
<dbReference type="PANTHER" id="PTHR28055">
    <property type="entry name" value="ALTERED INHERITANCE OF MITOCHONDRIA PROTEIN 41, MITOCHONDRIAL"/>
    <property type="match status" value="1"/>
</dbReference>
<organism evidence="1 2">
    <name type="scientific">Koleobacter methoxysyntrophicus</name>
    <dbReference type="NCBI Taxonomy" id="2751313"/>
    <lineage>
        <taxon>Bacteria</taxon>
        <taxon>Bacillati</taxon>
        <taxon>Bacillota</taxon>
        <taxon>Clostridia</taxon>
        <taxon>Koleobacterales</taxon>
        <taxon>Koleobacteraceae</taxon>
        <taxon>Koleobacter</taxon>
    </lineage>
</organism>
<sequence>MSLKDRLLNDMKESMKNKDKDRLSVIRMARAAILNAEKEKMRELEEGEVIEVLAREVKQRKESLPEFEKGNRPDLVEKIQREIDVLMEYLPKQLTETEIEDIVRQTIMELGANSLKDMGKVMGKLMPQLKGRADGSLVNKIVKQLLQ</sequence>
<dbReference type="PANTHER" id="PTHR28055:SF1">
    <property type="entry name" value="ALTERED INHERITANCE OF MITOCHONDRIA PROTEIN 41, MITOCHONDRIAL"/>
    <property type="match status" value="1"/>
</dbReference>
<evidence type="ECO:0000313" key="1">
    <source>
        <dbReference type="EMBL" id="QSQ10219.1"/>
    </source>
</evidence>
<dbReference type="AlphaFoldDB" id="A0A8A0RRT2"/>
<gene>
    <name evidence="1" type="primary">yqeY</name>
    <name evidence="1" type="ORF">H0A61_02619</name>
</gene>
<dbReference type="Gene3D" id="1.10.1510.10">
    <property type="entry name" value="Uncharacterised protein YqeY/AIM41 PF09424, N-terminal domain"/>
    <property type="match status" value="1"/>
</dbReference>
<evidence type="ECO:0008006" key="3">
    <source>
        <dbReference type="Google" id="ProtNLM"/>
    </source>
</evidence>
<accession>A0A8A0RRT2</accession>
<dbReference type="InterPro" id="IPR042184">
    <property type="entry name" value="YqeY/Aim41_N"/>
</dbReference>
<dbReference type="RefSeq" id="WP_206707529.1">
    <property type="nucleotide sequence ID" value="NZ_CP059066.1"/>
</dbReference>
<keyword evidence="2" id="KW-1185">Reference proteome</keyword>
<dbReference type="Proteomes" id="UP000662904">
    <property type="component" value="Chromosome"/>
</dbReference>
<dbReference type="InterPro" id="IPR019004">
    <property type="entry name" value="YqeY/Aim41"/>
</dbReference>
<dbReference type="EMBL" id="CP059066">
    <property type="protein sequence ID" value="QSQ10219.1"/>
    <property type="molecule type" value="Genomic_DNA"/>
</dbReference>
<dbReference type="SUPFAM" id="SSF89095">
    <property type="entry name" value="GatB/YqeY motif"/>
    <property type="match status" value="1"/>
</dbReference>
<protein>
    <recommendedName>
        <fullName evidence="3">GatB/YqeY domain-containing protein</fullName>
    </recommendedName>
</protein>